<name>A0A7W7ZIR2_9BACT</name>
<evidence type="ECO:0000313" key="2">
    <source>
        <dbReference type="Proteomes" id="UP000540989"/>
    </source>
</evidence>
<reference evidence="1 2" key="1">
    <citation type="submission" date="2020-08" db="EMBL/GenBank/DDBJ databases">
        <title>Genomic Encyclopedia of Type Strains, Phase IV (KMG-V): Genome sequencing to study the core and pangenomes of soil and plant-associated prokaryotes.</title>
        <authorList>
            <person name="Whitman W."/>
        </authorList>
    </citation>
    <scope>NUCLEOTIDE SEQUENCE [LARGE SCALE GENOMIC DNA]</scope>
    <source>
        <strain evidence="1 2">M8UP14</strain>
    </source>
</reference>
<organism evidence="1 2">
    <name type="scientific">Granulicella aggregans</name>
    <dbReference type="NCBI Taxonomy" id="474949"/>
    <lineage>
        <taxon>Bacteria</taxon>
        <taxon>Pseudomonadati</taxon>
        <taxon>Acidobacteriota</taxon>
        <taxon>Terriglobia</taxon>
        <taxon>Terriglobales</taxon>
        <taxon>Acidobacteriaceae</taxon>
        <taxon>Granulicella</taxon>
    </lineage>
</organism>
<dbReference type="Proteomes" id="UP000540989">
    <property type="component" value="Unassembled WGS sequence"/>
</dbReference>
<proteinExistence type="predicted"/>
<accession>A0A7W7ZIR2</accession>
<keyword evidence="2" id="KW-1185">Reference proteome</keyword>
<dbReference type="RefSeq" id="WP_184223092.1">
    <property type="nucleotide sequence ID" value="NZ_JACHIP010000017.1"/>
</dbReference>
<sequence length="85" mass="9554">MDDEQYLRNEKGEISMMPLIRWHIEKFDVGIFAQLGFAETPEGLAKGELGVVQLAISPEQALKLADRLETLANRVLRSQGKLPTM</sequence>
<gene>
    <name evidence="1" type="ORF">HDF16_005406</name>
</gene>
<dbReference type="AlphaFoldDB" id="A0A7W7ZIR2"/>
<comment type="caution">
    <text evidence="1">The sequence shown here is derived from an EMBL/GenBank/DDBJ whole genome shotgun (WGS) entry which is preliminary data.</text>
</comment>
<dbReference type="EMBL" id="JACHIP010000017">
    <property type="protein sequence ID" value="MBB5060670.1"/>
    <property type="molecule type" value="Genomic_DNA"/>
</dbReference>
<protein>
    <submittedName>
        <fullName evidence="1">Uncharacterized protein</fullName>
    </submittedName>
</protein>
<evidence type="ECO:0000313" key="1">
    <source>
        <dbReference type="EMBL" id="MBB5060670.1"/>
    </source>
</evidence>